<feature type="region of interest" description="Disordered" evidence="1">
    <location>
        <begin position="1"/>
        <end position="23"/>
    </location>
</feature>
<dbReference type="AlphaFoldDB" id="A0A645GHW4"/>
<comment type="caution">
    <text evidence="2">The sequence shown here is derived from an EMBL/GenBank/DDBJ whole genome shotgun (WGS) entry which is preliminary data.</text>
</comment>
<accession>A0A645GHW4</accession>
<sequence length="244" mass="26105">MGAGGRAVDGDAGRAAPLPEPVGESHVGFPDILQLPEGVDIKPVIGGGANEAFTVEALHDFMESGAAAGAPAAAVDEKERDWAGGFFRREEVEYPSRNDGIVQIITLEKFHRMHSDGRFLLDFWLHNIPVARTDVNRNRTILHFSLDETALRRYLVSIHGFDGRTDGKYFRPHLFRPRGGDAGTERTLAAAAGARHALLRQPGGGASAGLRGAPVAGGCRATPRGGGLRPDAAGMRCGVRRQRQ</sequence>
<dbReference type="EMBL" id="VSSQ01074807">
    <property type="protein sequence ID" value="MPN25582.1"/>
    <property type="molecule type" value="Genomic_DNA"/>
</dbReference>
<proteinExistence type="predicted"/>
<gene>
    <name evidence="2" type="ORF">SDC9_172994</name>
</gene>
<evidence type="ECO:0000256" key="1">
    <source>
        <dbReference type="SAM" id="MobiDB-lite"/>
    </source>
</evidence>
<protein>
    <submittedName>
        <fullName evidence="2">Uncharacterized protein</fullName>
    </submittedName>
</protein>
<name>A0A645GHW4_9ZZZZ</name>
<reference evidence="2" key="1">
    <citation type="submission" date="2019-08" db="EMBL/GenBank/DDBJ databases">
        <authorList>
            <person name="Kucharzyk K."/>
            <person name="Murdoch R.W."/>
            <person name="Higgins S."/>
            <person name="Loffler F."/>
        </authorList>
    </citation>
    <scope>NUCLEOTIDE SEQUENCE</scope>
</reference>
<organism evidence="2">
    <name type="scientific">bioreactor metagenome</name>
    <dbReference type="NCBI Taxonomy" id="1076179"/>
    <lineage>
        <taxon>unclassified sequences</taxon>
        <taxon>metagenomes</taxon>
        <taxon>ecological metagenomes</taxon>
    </lineage>
</organism>
<evidence type="ECO:0000313" key="2">
    <source>
        <dbReference type="EMBL" id="MPN25582.1"/>
    </source>
</evidence>